<dbReference type="PANTHER" id="PTHR43080:SF12">
    <property type="entry name" value="CYSTATHIONINE BETA-SYNTHASE (CBS) FAMILY PROTEIN"/>
    <property type="match status" value="1"/>
</dbReference>
<dbReference type="InterPro" id="IPR044725">
    <property type="entry name" value="CBSX3_CBS_dom"/>
</dbReference>
<keyword evidence="5" id="KW-1185">Reference proteome</keyword>
<protein>
    <submittedName>
        <fullName evidence="4">Cystathionine beta-synthase, core</fullName>
    </submittedName>
</protein>
<name>A0A1R3HXN0_9ROSI</name>
<dbReference type="InterPro" id="IPR046342">
    <property type="entry name" value="CBS_dom_sf"/>
</dbReference>
<dbReference type="Proteomes" id="UP000187203">
    <property type="component" value="Unassembled WGS sequence"/>
</dbReference>
<dbReference type="PROSITE" id="PS51371">
    <property type="entry name" value="CBS"/>
    <property type="match status" value="2"/>
</dbReference>
<comment type="caution">
    <text evidence="4">The sequence shown here is derived from an EMBL/GenBank/DDBJ whole genome shotgun (WGS) entry which is preliminary data.</text>
</comment>
<dbReference type="EMBL" id="AWUE01019230">
    <property type="protein sequence ID" value="OMO75106.1"/>
    <property type="molecule type" value="Genomic_DNA"/>
</dbReference>
<evidence type="ECO:0000313" key="4">
    <source>
        <dbReference type="EMBL" id="OMO75106.1"/>
    </source>
</evidence>
<dbReference type="Gene3D" id="3.10.580.10">
    <property type="entry name" value="CBS-domain"/>
    <property type="match status" value="1"/>
</dbReference>
<feature type="domain" description="CBS" evidence="3">
    <location>
        <begin position="143"/>
        <end position="201"/>
    </location>
</feature>
<gene>
    <name evidence="4" type="ORF">COLO4_26293</name>
</gene>
<feature type="domain" description="CBS" evidence="3">
    <location>
        <begin position="69"/>
        <end position="135"/>
    </location>
</feature>
<reference evidence="5" key="1">
    <citation type="submission" date="2013-09" db="EMBL/GenBank/DDBJ databases">
        <title>Corchorus olitorius genome sequencing.</title>
        <authorList>
            <person name="Alam M."/>
            <person name="Haque M.S."/>
            <person name="Islam M.S."/>
            <person name="Emdad E.M."/>
            <person name="Islam M.M."/>
            <person name="Ahmed B."/>
            <person name="Halim A."/>
            <person name="Hossen Q.M.M."/>
            <person name="Hossain M.Z."/>
            <person name="Ahmed R."/>
            <person name="Khan M.M."/>
            <person name="Islam R."/>
            <person name="Rashid M.M."/>
            <person name="Khan S.A."/>
            <person name="Rahman M.S."/>
            <person name="Alam M."/>
            <person name="Yahiya A.S."/>
            <person name="Khan M.S."/>
            <person name="Azam M.S."/>
            <person name="Haque T."/>
            <person name="Lashkar M.Z.H."/>
            <person name="Akhand A.I."/>
            <person name="Morshed G."/>
            <person name="Roy S."/>
            <person name="Uddin K.S."/>
            <person name="Rabeya T."/>
            <person name="Hossain A.S."/>
            <person name="Chowdhury A."/>
            <person name="Snigdha A.R."/>
            <person name="Mortoza M.S."/>
            <person name="Matin S.A."/>
            <person name="Hoque S.M.E."/>
            <person name="Islam M.K."/>
            <person name="Roy D.K."/>
            <person name="Haider R."/>
            <person name="Moosa M.M."/>
            <person name="Elias S.M."/>
            <person name="Hasan A.M."/>
            <person name="Jahan S."/>
            <person name="Shafiuddin M."/>
            <person name="Mahmood N."/>
            <person name="Shommy N.S."/>
        </authorList>
    </citation>
    <scope>NUCLEOTIDE SEQUENCE [LARGE SCALE GENOMIC DNA]</scope>
    <source>
        <strain evidence="5">cv. O-4</strain>
    </source>
</reference>
<evidence type="ECO:0000259" key="3">
    <source>
        <dbReference type="PROSITE" id="PS51371"/>
    </source>
</evidence>
<organism evidence="4 5">
    <name type="scientific">Corchorus olitorius</name>
    <dbReference type="NCBI Taxonomy" id="93759"/>
    <lineage>
        <taxon>Eukaryota</taxon>
        <taxon>Viridiplantae</taxon>
        <taxon>Streptophyta</taxon>
        <taxon>Embryophyta</taxon>
        <taxon>Tracheophyta</taxon>
        <taxon>Spermatophyta</taxon>
        <taxon>Magnoliopsida</taxon>
        <taxon>eudicotyledons</taxon>
        <taxon>Gunneridae</taxon>
        <taxon>Pentapetalae</taxon>
        <taxon>rosids</taxon>
        <taxon>malvids</taxon>
        <taxon>Malvales</taxon>
        <taxon>Malvaceae</taxon>
        <taxon>Grewioideae</taxon>
        <taxon>Apeibeae</taxon>
        <taxon>Corchorus</taxon>
    </lineage>
</organism>
<dbReference type="AlphaFoldDB" id="A0A1R3HXN0"/>
<dbReference type="CDD" id="cd04623">
    <property type="entry name" value="CBS_pair_bac_euk"/>
    <property type="match status" value="1"/>
</dbReference>
<dbReference type="InterPro" id="IPR051257">
    <property type="entry name" value="Diverse_CBS-Domain"/>
</dbReference>
<accession>A0A1R3HXN0</accession>
<dbReference type="InterPro" id="IPR000644">
    <property type="entry name" value="CBS_dom"/>
</dbReference>
<evidence type="ECO:0000256" key="1">
    <source>
        <dbReference type="ARBA" id="ARBA00023122"/>
    </source>
</evidence>
<dbReference type="SUPFAM" id="SSF54631">
    <property type="entry name" value="CBS-domain pair"/>
    <property type="match status" value="1"/>
</dbReference>
<keyword evidence="1 2" id="KW-0129">CBS domain</keyword>
<proteinExistence type="predicted"/>
<dbReference type="Pfam" id="PF00571">
    <property type="entry name" value="CBS"/>
    <property type="match status" value="2"/>
</dbReference>
<dbReference type="OrthoDB" id="418595at2759"/>
<evidence type="ECO:0000256" key="2">
    <source>
        <dbReference type="PROSITE-ProRule" id="PRU00703"/>
    </source>
</evidence>
<sequence>MLGLMQGLRSCQEAAKLAVLKNSRGRVFIDGKNMLSRLGCVTSSSLLPNPPKEMQEKGLENITVADVLMTKGEENVGSWFWCRINDNVDDAMKNMAEHNVGSLVVLKPGDQQHIAGIITERDYVRKIIGNGRSPKYTRVGEIMTDENKLITVTTDTSILKAMQLMTDNHIRHVPVIDGRMVGMVSIVDIVKAVVEQQNGELKRLNEFIKGEYY</sequence>
<dbReference type="STRING" id="93759.A0A1R3HXN0"/>
<dbReference type="SMART" id="SM00116">
    <property type="entry name" value="CBS"/>
    <property type="match status" value="2"/>
</dbReference>
<evidence type="ECO:0000313" key="5">
    <source>
        <dbReference type="Proteomes" id="UP000187203"/>
    </source>
</evidence>
<dbReference type="PANTHER" id="PTHR43080">
    <property type="entry name" value="CBS DOMAIN-CONTAINING PROTEIN CBSX3, MITOCHONDRIAL"/>
    <property type="match status" value="1"/>
</dbReference>